<dbReference type="InterPro" id="IPR046461">
    <property type="entry name" value="TerL_ATPase"/>
</dbReference>
<dbReference type="PANTHER" id="PTHR41287:SF1">
    <property type="entry name" value="PROTEIN YMFN"/>
    <property type="match status" value="1"/>
</dbReference>
<feature type="domain" description="Terminase large subunit-like ATPase" evidence="2">
    <location>
        <begin position="108"/>
        <end position="246"/>
    </location>
</feature>
<gene>
    <name evidence="3" type="ORF">BCF44_109175</name>
</gene>
<organism evidence="3 4">
    <name type="scientific">Kutzneria buriramensis</name>
    <dbReference type="NCBI Taxonomy" id="1045776"/>
    <lineage>
        <taxon>Bacteria</taxon>
        <taxon>Bacillati</taxon>
        <taxon>Actinomycetota</taxon>
        <taxon>Actinomycetes</taxon>
        <taxon>Pseudonocardiales</taxon>
        <taxon>Pseudonocardiaceae</taxon>
        <taxon>Kutzneria</taxon>
    </lineage>
</organism>
<dbReference type="OrthoDB" id="3197057at2"/>
<dbReference type="InterPro" id="IPR005021">
    <property type="entry name" value="Terminase_largesu-like"/>
</dbReference>
<dbReference type="Gene3D" id="3.40.50.300">
    <property type="entry name" value="P-loop containing nucleotide triphosphate hydrolases"/>
    <property type="match status" value="1"/>
</dbReference>
<evidence type="ECO:0000256" key="1">
    <source>
        <dbReference type="SAM" id="MobiDB-lite"/>
    </source>
</evidence>
<comment type="caution">
    <text evidence="3">The sequence shown here is derived from an EMBL/GenBank/DDBJ whole genome shotgun (WGS) entry which is preliminary data.</text>
</comment>
<protein>
    <submittedName>
        <fullName evidence="3">Phage terminase large subunit-like protein</fullName>
    </submittedName>
</protein>
<dbReference type="AlphaFoldDB" id="A0A3E0HEG6"/>
<evidence type="ECO:0000313" key="3">
    <source>
        <dbReference type="EMBL" id="REH43632.1"/>
    </source>
</evidence>
<dbReference type="PANTHER" id="PTHR41287">
    <property type="match status" value="1"/>
</dbReference>
<proteinExistence type="predicted"/>
<feature type="region of interest" description="Disordered" evidence="1">
    <location>
        <begin position="20"/>
        <end position="39"/>
    </location>
</feature>
<reference evidence="3 4" key="1">
    <citation type="submission" date="2018-08" db="EMBL/GenBank/DDBJ databases">
        <title>Genomic Encyclopedia of Archaeal and Bacterial Type Strains, Phase II (KMG-II): from individual species to whole genera.</title>
        <authorList>
            <person name="Goeker M."/>
        </authorList>
    </citation>
    <scope>NUCLEOTIDE SEQUENCE [LARGE SCALE GENOMIC DNA]</scope>
    <source>
        <strain evidence="3 4">DSM 45791</strain>
    </source>
</reference>
<dbReference type="Proteomes" id="UP000256269">
    <property type="component" value="Unassembled WGS sequence"/>
</dbReference>
<accession>A0A3E0HEG6</accession>
<evidence type="ECO:0000259" key="2">
    <source>
        <dbReference type="Pfam" id="PF03354"/>
    </source>
</evidence>
<keyword evidence="4" id="KW-1185">Reference proteome</keyword>
<dbReference type="RefSeq" id="WP_116177076.1">
    <property type="nucleotide sequence ID" value="NZ_CP144375.1"/>
</dbReference>
<dbReference type="Pfam" id="PF03354">
    <property type="entry name" value="TerL_ATPase"/>
    <property type="match status" value="1"/>
</dbReference>
<evidence type="ECO:0000313" key="4">
    <source>
        <dbReference type="Proteomes" id="UP000256269"/>
    </source>
</evidence>
<dbReference type="EMBL" id="QUNO01000009">
    <property type="protein sequence ID" value="REH43632.1"/>
    <property type="molecule type" value="Genomic_DNA"/>
</dbReference>
<name>A0A3E0HEG6_9PSEU</name>
<dbReference type="InterPro" id="IPR027417">
    <property type="entry name" value="P-loop_NTPase"/>
</dbReference>
<sequence length="559" mass="62123">MALPSVLPARSGLRAATDIGDGVRLPRGSPPRWPARLPRGPELWEPAQTRWNETTTDGLFTCDLIQTYIRLTKGPLAGQPMRLRMWQGDLVCDMLRLDEHGRRVYWTYLVLLPRKNSKSLLGSGLAIDGLLDEPGAEVYSCAADKDQAKIVFGEVRKAVEASADLDAKQGGLFKCYKDAIEYPAGGSVYKALSSEAFTKEGLNPSRVLFDELHAQPNWELWNVMNQGSDTREQPLIVAISTFGVMTDTTGKTSVCKAQHDYAEQIRTGEVSDARYGARIYATNQHQRGFNHRDPRFWAAANPALGDFLHADKMDAACKKMPQADFQTKRLNIWVNSMLPWLPDGAWDRLIDTERVIADGDEVVLAFDGSYNNDSTGLTVVGCPRTVDRAGALLEVPTKPHIDVVALWEKPAEGTPDFDPDWTVPILEVEDTIRAACKRWQVREIVVDPARFARSYQILEGEGLPVVEYPQSPARMIPATQRFYEGVTNRSFTQSGDARLKRHIGNAVLKMSSRGGQVAKATKNSPNKIDLGVCAIMGLDRACQVPERKPEVNFIAWDEL</sequence>